<feature type="transmembrane region" description="Helical" evidence="7">
    <location>
        <begin position="213"/>
        <end position="233"/>
    </location>
</feature>
<name>A0A150H1X2_GONPE</name>
<keyword evidence="3 7" id="KW-0812">Transmembrane</keyword>
<dbReference type="AlphaFoldDB" id="A0A150H1X2"/>
<dbReference type="STRING" id="33097.A0A150H1X2"/>
<organism evidence="8 9">
    <name type="scientific">Gonium pectorale</name>
    <name type="common">Green alga</name>
    <dbReference type="NCBI Taxonomy" id="33097"/>
    <lineage>
        <taxon>Eukaryota</taxon>
        <taxon>Viridiplantae</taxon>
        <taxon>Chlorophyta</taxon>
        <taxon>core chlorophytes</taxon>
        <taxon>Chlorophyceae</taxon>
        <taxon>CS clade</taxon>
        <taxon>Chlamydomonadales</taxon>
        <taxon>Volvocaceae</taxon>
        <taxon>Gonium</taxon>
    </lineage>
</organism>
<feature type="transmembrane region" description="Helical" evidence="7">
    <location>
        <begin position="327"/>
        <end position="348"/>
    </location>
</feature>
<dbReference type="Proteomes" id="UP000075714">
    <property type="component" value="Unassembled WGS sequence"/>
</dbReference>
<comment type="caution">
    <text evidence="8">The sequence shown here is derived from an EMBL/GenBank/DDBJ whole genome shotgun (WGS) entry which is preliminary data.</text>
</comment>
<evidence type="ECO:0000256" key="4">
    <source>
        <dbReference type="ARBA" id="ARBA00022989"/>
    </source>
</evidence>
<feature type="transmembrane region" description="Helical" evidence="7">
    <location>
        <begin position="81"/>
        <end position="99"/>
    </location>
</feature>
<dbReference type="EMBL" id="LSYV01000003">
    <property type="protein sequence ID" value="KXZ56055.1"/>
    <property type="molecule type" value="Genomic_DNA"/>
</dbReference>
<reference evidence="9" key="1">
    <citation type="journal article" date="2016" name="Nat. Commun.">
        <title>The Gonium pectorale genome demonstrates co-option of cell cycle regulation during the evolution of multicellularity.</title>
        <authorList>
            <person name="Hanschen E.R."/>
            <person name="Marriage T.N."/>
            <person name="Ferris P.J."/>
            <person name="Hamaji T."/>
            <person name="Toyoda A."/>
            <person name="Fujiyama A."/>
            <person name="Neme R."/>
            <person name="Noguchi H."/>
            <person name="Minakuchi Y."/>
            <person name="Suzuki M."/>
            <person name="Kawai-Toyooka H."/>
            <person name="Smith D.R."/>
            <person name="Sparks H."/>
            <person name="Anderson J."/>
            <person name="Bakaric R."/>
            <person name="Luria V."/>
            <person name="Karger A."/>
            <person name="Kirschner M.W."/>
            <person name="Durand P.M."/>
            <person name="Michod R.E."/>
            <person name="Nozaki H."/>
            <person name="Olson B.J."/>
        </authorList>
    </citation>
    <scope>NUCLEOTIDE SEQUENCE [LARGE SCALE GENOMIC DNA]</scope>
    <source>
        <strain evidence="9">NIES-2863</strain>
    </source>
</reference>
<keyword evidence="2" id="KW-0808">Transferase</keyword>
<dbReference type="InterPro" id="IPR004299">
    <property type="entry name" value="MBOAT_fam"/>
</dbReference>
<dbReference type="Pfam" id="PF03062">
    <property type="entry name" value="MBOAT"/>
    <property type="match status" value="1"/>
</dbReference>
<feature type="transmembrane region" description="Helical" evidence="7">
    <location>
        <begin position="369"/>
        <end position="386"/>
    </location>
</feature>
<sequence length="444" mass="49445">MLRGLAPAVRHLYALVFGVFIVYYPFGNGVFSVLPLAVLAYLALVLAPRRAGAVAWCTVFPYLILLHVMNASGDAWKTGEMDFTGGAMVAVLKLIAMCASRQDSFRKNKEDLSAYQASHALASSPTPLEFVSYLFGLGNLLSGPFIEFADYKDFIELKGLWSPTAPRPPPGGLLQGARTFAEGLLYVTAYLVLTGRGWGMEHYTSPWYYAQPLPLRCGTFLLIGLVFQLRYYFSWKMAEAGYVFAGLDFADWDEETGKAKWGRCRNADFLGVWLADSARNVPLYWNIGTGIFLRRYVYERITPKGRKPGFPALLFTQSVSGVWHGLYPGYIMFFVGTAVWIYFSQVLFKAETYMPAGLRKSLPYRAVKTLWTAFVLNYMASAFVLLDYKSSKEALSSLNYFPFILMAIVDMLGSFIKAKRVPKPPVDTPAAAAAATSRVFAKAE</sequence>
<evidence type="ECO:0000256" key="6">
    <source>
        <dbReference type="ARBA" id="ARBA00023315"/>
    </source>
</evidence>
<gene>
    <name evidence="8" type="ORF">GPECTOR_2g937</name>
</gene>
<accession>A0A150H1X2</accession>
<dbReference type="PANTHER" id="PTHR13906:SF4">
    <property type="entry name" value="LYSOPHOSPHOLIPID ACYLTRANSFERASE 6"/>
    <property type="match status" value="1"/>
</dbReference>
<feature type="transmembrane region" description="Helical" evidence="7">
    <location>
        <begin position="398"/>
        <end position="416"/>
    </location>
</feature>
<dbReference type="GO" id="GO:0016020">
    <property type="term" value="C:membrane"/>
    <property type="evidence" value="ECO:0007669"/>
    <property type="project" value="UniProtKB-SubCell"/>
</dbReference>
<keyword evidence="6" id="KW-0012">Acyltransferase</keyword>
<proteinExistence type="predicted"/>
<evidence type="ECO:0000256" key="3">
    <source>
        <dbReference type="ARBA" id="ARBA00022692"/>
    </source>
</evidence>
<dbReference type="GO" id="GO:0008654">
    <property type="term" value="P:phospholipid biosynthetic process"/>
    <property type="evidence" value="ECO:0007669"/>
    <property type="project" value="TreeGrafter"/>
</dbReference>
<comment type="subcellular location">
    <subcellularLocation>
        <location evidence="1">Membrane</location>
        <topology evidence="1">Multi-pass membrane protein</topology>
    </subcellularLocation>
</comment>
<evidence type="ECO:0000256" key="7">
    <source>
        <dbReference type="SAM" id="Phobius"/>
    </source>
</evidence>
<keyword evidence="5 7" id="KW-0472">Membrane</keyword>
<evidence type="ECO:0000313" key="8">
    <source>
        <dbReference type="EMBL" id="KXZ56055.1"/>
    </source>
</evidence>
<feature type="transmembrane region" description="Helical" evidence="7">
    <location>
        <begin position="51"/>
        <end position="69"/>
    </location>
</feature>
<dbReference type="OrthoDB" id="286734at2759"/>
<keyword evidence="4 7" id="KW-1133">Transmembrane helix</keyword>
<evidence type="ECO:0000256" key="1">
    <source>
        <dbReference type="ARBA" id="ARBA00004141"/>
    </source>
</evidence>
<dbReference type="GO" id="GO:0016746">
    <property type="term" value="F:acyltransferase activity"/>
    <property type="evidence" value="ECO:0007669"/>
    <property type="project" value="UniProtKB-KW"/>
</dbReference>
<protein>
    <submittedName>
        <fullName evidence="8">Uncharacterized protein</fullName>
    </submittedName>
</protein>
<dbReference type="PANTHER" id="PTHR13906">
    <property type="entry name" value="PORCUPINE"/>
    <property type="match status" value="1"/>
</dbReference>
<dbReference type="GO" id="GO:0030258">
    <property type="term" value="P:lipid modification"/>
    <property type="evidence" value="ECO:0007669"/>
    <property type="project" value="TreeGrafter"/>
</dbReference>
<feature type="transmembrane region" description="Helical" evidence="7">
    <location>
        <begin position="12"/>
        <end position="44"/>
    </location>
</feature>
<evidence type="ECO:0000313" key="9">
    <source>
        <dbReference type="Proteomes" id="UP000075714"/>
    </source>
</evidence>
<evidence type="ECO:0000256" key="2">
    <source>
        <dbReference type="ARBA" id="ARBA00022679"/>
    </source>
</evidence>
<keyword evidence="9" id="KW-1185">Reference proteome</keyword>
<dbReference type="GO" id="GO:0005783">
    <property type="term" value="C:endoplasmic reticulum"/>
    <property type="evidence" value="ECO:0007669"/>
    <property type="project" value="TreeGrafter"/>
</dbReference>
<dbReference type="GO" id="GO:0019432">
    <property type="term" value="P:triglyceride biosynthetic process"/>
    <property type="evidence" value="ECO:0007669"/>
    <property type="project" value="TreeGrafter"/>
</dbReference>
<dbReference type="InterPro" id="IPR049941">
    <property type="entry name" value="LPLAT_7/PORCN-like"/>
</dbReference>
<evidence type="ECO:0000256" key="5">
    <source>
        <dbReference type="ARBA" id="ARBA00023136"/>
    </source>
</evidence>